<accession>A0A9P9D3S9</accession>
<evidence type="ECO:0000256" key="6">
    <source>
        <dbReference type="SAM" id="MobiDB-lite"/>
    </source>
</evidence>
<protein>
    <recommendedName>
        <fullName evidence="10">Major facilitator superfamily (MFS) profile domain-containing protein</fullName>
    </recommendedName>
</protein>
<feature type="transmembrane region" description="Helical" evidence="7">
    <location>
        <begin position="124"/>
        <end position="157"/>
    </location>
</feature>
<evidence type="ECO:0000256" key="4">
    <source>
        <dbReference type="ARBA" id="ARBA00022989"/>
    </source>
</evidence>
<dbReference type="AlphaFoldDB" id="A0A9P9D3S9"/>
<comment type="caution">
    <text evidence="8">The sequence shown here is derived from an EMBL/GenBank/DDBJ whole genome shotgun (WGS) entry which is preliminary data.</text>
</comment>
<reference evidence="8" key="1">
    <citation type="journal article" date="2021" name="Nat. Commun.">
        <title>Genetic determinants of endophytism in the Arabidopsis root mycobiome.</title>
        <authorList>
            <person name="Mesny F."/>
            <person name="Miyauchi S."/>
            <person name="Thiergart T."/>
            <person name="Pickel B."/>
            <person name="Atanasova L."/>
            <person name="Karlsson M."/>
            <person name="Huettel B."/>
            <person name="Barry K.W."/>
            <person name="Haridas S."/>
            <person name="Chen C."/>
            <person name="Bauer D."/>
            <person name="Andreopoulos W."/>
            <person name="Pangilinan J."/>
            <person name="LaButti K."/>
            <person name="Riley R."/>
            <person name="Lipzen A."/>
            <person name="Clum A."/>
            <person name="Drula E."/>
            <person name="Henrissat B."/>
            <person name="Kohler A."/>
            <person name="Grigoriev I.V."/>
            <person name="Martin F.M."/>
            <person name="Hacquard S."/>
        </authorList>
    </citation>
    <scope>NUCLEOTIDE SEQUENCE</scope>
    <source>
        <strain evidence="8">MPI-CAGE-AT-0021</strain>
    </source>
</reference>
<keyword evidence="3 7" id="KW-0812">Transmembrane</keyword>
<evidence type="ECO:0000313" key="8">
    <source>
        <dbReference type="EMBL" id="KAH7113010.1"/>
    </source>
</evidence>
<dbReference type="InterPro" id="IPR036259">
    <property type="entry name" value="MFS_trans_sf"/>
</dbReference>
<dbReference type="Gene3D" id="1.20.1250.20">
    <property type="entry name" value="MFS general substrate transporter like domains"/>
    <property type="match status" value="1"/>
</dbReference>
<evidence type="ECO:0000256" key="7">
    <source>
        <dbReference type="SAM" id="Phobius"/>
    </source>
</evidence>
<dbReference type="GO" id="GO:0022857">
    <property type="term" value="F:transmembrane transporter activity"/>
    <property type="evidence" value="ECO:0007669"/>
    <property type="project" value="TreeGrafter"/>
</dbReference>
<gene>
    <name evidence="8" type="ORF">B0J13DRAFT_657547</name>
</gene>
<keyword evidence="5 7" id="KW-0472">Membrane</keyword>
<feature type="region of interest" description="Disordered" evidence="6">
    <location>
        <begin position="1"/>
        <end position="21"/>
    </location>
</feature>
<organism evidence="8 9">
    <name type="scientific">Dactylonectria estremocensis</name>
    <dbReference type="NCBI Taxonomy" id="1079267"/>
    <lineage>
        <taxon>Eukaryota</taxon>
        <taxon>Fungi</taxon>
        <taxon>Dikarya</taxon>
        <taxon>Ascomycota</taxon>
        <taxon>Pezizomycotina</taxon>
        <taxon>Sordariomycetes</taxon>
        <taxon>Hypocreomycetidae</taxon>
        <taxon>Hypocreales</taxon>
        <taxon>Nectriaceae</taxon>
        <taxon>Dactylonectria</taxon>
    </lineage>
</organism>
<evidence type="ECO:0000256" key="2">
    <source>
        <dbReference type="ARBA" id="ARBA00022448"/>
    </source>
</evidence>
<keyword evidence="2" id="KW-0813">Transport</keyword>
<name>A0A9P9D3S9_9HYPO</name>
<evidence type="ECO:0000256" key="5">
    <source>
        <dbReference type="ARBA" id="ARBA00023136"/>
    </source>
</evidence>
<dbReference type="PANTHER" id="PTHR43791">
    <property type="entry name" value="PERMEASE-RELATED"/>
    <property type="match status" value="1"/>
</dbReference>
<dbReference type="PANTHER" id="PTHR43791:SF54">
    <property type="entry name" value="MAJOR FACILITATOR SUPERFAMILY (MFS) PROFILE DOMAIN-CONTAINING PROTEIN-RELATED"/>
    <property type="match status" value="1"/>
</dbReference>
<dbReference type="SUPFAM" id="SSF103473">
    <property type="entry name" value="MFS general substrate transporter"/>
    <property type="match status" value="1"/>
</dbReference>
<evidence type="ECO:0008006" key="10">
    <source>
        <dbReference type="Google" id="ProtNLM"/>
    </source>
</evidence>
<sequence>MPSRNSISENPDEAPVKVSQTPGLALREDDLRFIEDVSPQALAKVNWMIMPTLSILYLIGHIDRANIASFNTPPGNAKIEGLEDSLGMAGSDYNIALSIFFVPYILAEVPSNCILYKFKRPSRFLAFLVVAWGIVITCTGVVNNTLAVFWFAAFFLVSLKRDSFRVRCIISVSGRLSIHIPYSIQARMEYGIWNAPRMEAYSIRMEYKK</sequence>
<comment type="subcellular location">
    <subcellularLocation>
        <location evidence="1">Membrane</location>
        <topology evidence="1">Multi-pass membrane protein</topology>
    </subcellularLocation>
</comment>
<proteinExistence type="predicted"/>
<dbReference type="GO" id="GO:0016020">
    <property type="term" value="C:membrane"/>
    <property type="evidence" value="ECO:0007669"/>
    <property type="project" value="UniProtKB-SubCell"/>
</dbReference>
<evidence type="ECO:0000256" key="3">
    <source>
        <dbReference type="ARBA" id="ARBA00022692"/>
    </source>
</evidence>
<evidence type="ECO:0000313" key="9">
    <source>
        <dbReference type="Proteomes" id="UP000717696"/>
    </source>
</evidence>
<keyword evidence="4 7" id="KW-1133">Transmembrane helix</keyword>
<evidence type="ECO:0000256" key="1">
    <source>
        <dbReference type="ARBA" id="ARBA00004141"/>
    </source>
</evidence>
<dbReference type="Proteomes" id="UP000717696">
    <property type="component" value="Unassembled WGS sequence"/>
</dbReference>
<dbReference type="EMBL" id="JAGMUU010000048">
    <property type="protein sequence ID" value="KAH7113010.1"/>
    <property type="molecule type" value="Genomic_DNA"/>
</dbReference>
<dbReference type="OrthoDB" id="5070100at2759"/>
<keyword evidence="9" id="KW-1185">Reference proteome</keyword>